<dbReference type="PROSITE" id="PS50088">
    <property type="entry name" value="ANK_REPEAT"/>
    <property type="match status" value="2"/>
</dbReference>
<evidence type="ECO:0000256" key="1">
    <source>
        <dbReference type="ARBA" id="ARBA00022737"/>
    </source>
</evidence>
<dbReference type="InterPro" id="IPR000668">
    <property type="entry name" value="Peptidase_C1A_C"/>
</dbReference>
<dbReference type="Gene3D" id="3.90.70.10">
    <property type="entry name" value="Cysteine proteinases"/>
    <property type="match status" value="1"/>
</dbReference>
<dbReference type="PANTHER" id="PTHR24166">
    <property type="entry name" value="ROLLING PEBBLES, ISOFORM B"/>
    <property type="match status" value="1"/>
</dbReference>
<feature type="repeat" description="ANK" evidence="3">
    <location>
        <begin position="27"/>
        <end position="59"/>
    </location>
</feature>
<proteinExistence type="predicted"/>
<evidence type="ECO:0000313" key="5">
    <source>
        <dbReference type="EMBL" id="CAK9077893.1"/>
    </source>
</evidence>
<evidence type="ECO:0000259" key="4">
    <source>
        <dbReference type="SMART" id="SM00645"/>
    </source>
</evidence>
<accession>A0ABP0PPE5</accession>
<sequence>MPRRPDWCADPNAPADSGAFGVGFTQVGAFPLHLAAKRGRLEVMEVLLRSGASLDVADQNGRTALMVAAASGQSAASGWLLAKKAAVDCQTHYGYTALHYAALVPRPEVVRILLDAKARTGSIDREGRTALHAALSTLPSGGRSPTVVTSCDPAGIGDEYCYDHDISHGYRRLEQEEMQLRVVKMAVSALLSVRADVELRDGTGRNALDIVKGKRRWELLQWLTEEGQPARTAWSFQLAHCCWAFCSAKKCPLPENFLSASEACEFAVLRVNEMRQKCLLGDEMRDVLLNNVHHDGEVLAGVAAELSSKELTEMFGTEAEHLVVGGHGFTLAPIRRQDYKVAGTVRKDMDGYSVYKLLLEPINKFVPTSVEIEVAHLHRITDLSIFQVTKVKPAACSLFSAADDAELMVPTTWKETKEAAELARRILNEQRKALCPERPSLQLLRILAAARQPAEGQVWRLQLEIREELEEFGEKSGSFEEQILVSYALDTEVPQEMALSAEVYAGRYPCKMVHEEKEQTTLDCGGRDWRGLWMDAEEDLENATEHAAAASVRLGPWKSSAAELGPNIRLGSGWLDLPDDFDPRLEKTLCFPRGSCGASWAFASTVVASFRECLTLLHQGEQPASLNFFSAQELVSCSAHHGCSGGSAAEAFYYMKQRGIARENCSPYRMRCFHDQSTISMQAADFETLGQNSSSCAGADGRSNVMHFAAQAPAIVIECVCEAASSAFVKQVLQAFTSVTRYEKSETIMDLSSMWSSKRKRWWLVLTAPRFGKVSIEALPSLPEQPTINDLFPEFLKIYGSPAWDEYVLLDDELRMFHQYAKNFDDLILDPARVAPTALHAWGNQTRAGSFDVVKPIEAREAIAAICNDVLTLNKWFGRSKSVISPTVKYSILPLPDHHFQALLDPGSFYVYTESDQIPEAMTSRITWLSANGARVAVDEMEFYIRTVSTTFKMPWVPPTIIEDLASMPTISAAWLSEVSGALDESGIVSAILANGHWMPVIVHQAPHGKTRFIVTQAGASLWPSLFDQQTRVEHFMHVSAMGQEFPLDCGFQTFMWLTARAADSEFDPADSSKAIQMRCNFVLAVIGRDDHFRHRDWLLGSGSEVQIALAGVLREHAVPEAKVIERANMLISQLGEAKLHDMFKSKNPWKFLKQVCNNHKPKLQIVLEDELQAAIGERARSVAPVGRKSDKRKKGKQAPELTSIHPADIAIPPGVFRQQNGGELPQLKINEISPTAAGVVVGHEEDLGPYIGKPGLSSQGLALLVISPSKYLLDKFGELIRFPVVCVQTGEPMLVSALLLQKGAILVERNVPDQPLRIQEVSNVVVKVAMFRDECPTPWEKIIAAPVKHLLDLFPQLMTCREPSCVCPKFHPASREESDMIMDVWNRDFISLKFHREAPNSADVFMCCIRFRTSAIESVLKQSGSHGCYIEIRAPDGKRDDVNHYTVWLPRKSLREAQAEQAAVKEPSAIIRVGHRYGLRVSAGDAEAVHATVRQEQAVMLGPNKQTWCMGPLPWGSSKQSVQKIIDEWGWKARALHTTGKAPDGSGLLWSLHAAGLPPATVYSLSHGDVLLTRVDLPQAVASSPAPVLVASKRTRDSLSAGAQDPLQVHDPWAQSSKPPPAETRYVTQAHLDAFAATLEAKVSVRASESSDDVSMDMDVTTRVEQLEMQVQQLTQAQNRQTAETQAIATQVSSLTSKVEATARSVENAVEAKLTHHLQELDNMLSKRLRCTTVTPDSKE</sequence>
<dbReference type="Pfam" id="PF00112">
    <property type="entry name" value="Peptidase_C1"/>
    <property type="match status" value="1"/>
</dbReference>
<dbReference type="SUPFAM" id="SSF54001">
    <property type="entry name" value="Cysteine proteinases"/>
    <property type="match status" value="1"/>
</dbReference>
<reference evidence="5 6" key="1">
    <citation type="submission" date="2024-02" db="EMBL/GenBank/DDBJ databases">
        <authorList>
            <person name="Chen Y."/>
            <person name="Shah S."/>
            <person name="Dougan E. K."/>
            <person name="Thang M."/>
            <person name="Chan C."/>
        </authorList>
    </citation>
    <scope>NUCLEOTIDE SEQUENCE [LARGE SCALE GENOMIC DNA]</scope>
</reference>
<feature type="repeat" description="ANK" evidence="3">
    <location>
        <begin position="93"/>
        <end position="125"/>
    </location>
</feature>
<dbReference type="Proteomes" id="UP001642484">
    <property type="component" value="Unassembled WGS sequence"/>
</dbReference>
<gene>
    <name evidence="5" type="ORF">CCMP2556_LOCUS38366</name>
</gene>
<keyword evidence="2 3" id="KW-0040">ANK repeat</keyword>
<dbReference type="SMART" id="SM00248">
    <property type="entry name" value="ANK"/>
    <property type="match status" value="3"/>
</dbReference>
<dbReference type="InterPro" id="IPR038765">
    <property type="entry name" value="Papain-like_cys_pep_sf"/>
</dbReference>
<dbReference type="EMBL" id="CAXAMN010023472">
    <property type="protein sequence ID" value="CAK9077893.1"/>
    <property type="molecule type" value="Genomic_DNA"/>
</dbReference>
<dbReference type="InterPro" id="IPR050889">
    <property type="entry name" value="Dendritic_Spine_Reg/Scaffold"/>
</dbReference>
<evidence type="ECO:0000256" key="3">
    <source>
        <dbReference type="PROSITE-ProRule" id="PRU00023"/>
    </source>
</evidence>
<name>A0ABP0PPE5_9DINO</name>
<keyword evidence="6" id="KW-1185">Reference proteome</keyword>
<dbReference type="PANTHER" id="PTHR24166:SF60">
    <property type="match status" value="1"/>
</dbReference>
<keyword evidence="1" id="KW-0677">Repeat</keyword>
<protein>
    <recommendedName>
        <fullName evidence="4">Peptidase C1A papain C-terminal domain-containing protein</fullName>
    </recommendedName>
</protein>
<comment type="caution">
    <text evidence="5">The sequence shown here is derived from an EMBL/GenBank/DDBJ whole genome shotgun (WGS) entry which is preliminary data.</text>
</comment>
<evidence type="ECO:0000313" key="6">
    <source>
        <dbReference type="Proteomes" id="UP001642484"/>
    </source>
</evidence>
<dbReference type="InterPro" id="IPR002110">
    <property type="entry name" value="Ankyrin_rpt"/>
</dbReference>
<dbReference type="InterPro" id="IPR036770">
    <property type="entry name" value="Ankyrin_rpt-contain_sf"/>
</dbReference>
<dbReference type="PROSITE" id="PS50297">
    <property type="entry name" value="ANK_REP_REGION"/>
    <property type="match status" value="2"/>
</dbReference>
<dbReference type="SUPFAM" id="SSF48403">
    <property type="entry name" value="Ankyrin repeat"/>
    <property type="match status" value="1"/>
</dbReference>
<dbReference type="Pfam" id="PF12796">
    <property type="entry name" value="Ank_2"/>
    <property type="match status" value="1"/>
</dbReference>
<evidence type="ECO:0000256" key="2">
    <source>
        <dbReference type="ARBA" id="ARBA00023043"/>
    </source>
</evidence>
<dbReference type="Pfam" id="PF13606">
    <property type="entry name" value="Ank_3"/>
    <property type="match status" value="1"/>
</dbReference>
<dbReference type="Gene3D" id="1.25.40.20">
    <property type="entry name" value="Ankyrin repeat-containing domain"/>
    <property type="match status" value="1"/>
</dbReference>
<organism evidence="5 6">
    <name type="scientific">Durusdinium trenchii</name>
    <dbReference type="NCBI Taxonomy" id="1381693"/>
    <lineage>
        <taxon>Eukaryota</taxon>
        <taxon>Sar</taxon>
        <taxon>Alveolata</taxon>
        <taxon>Dinophyceae</taxon>
        <taxon>Suessiales</taxon>
        <taxon>Symbiodiniaceae</taxon>
        <taxon>Durusdinium</taxon>
    </lineage>
</organism>
<feature type="domain" description="Peptidase C1A papain C-terminal" evidence="4">
    <location>
        <begin position="577"/>
        <end position="717"/>
    </location>
</feature>
<dbReference type="SMART" id="SM00645">
    <property type="entry name" value="Pept_C1"/>
    <property type="match status" value="1"/>
</dbReference>